<sequence>MESESSDEVEFPPIDDVHAFMMLTPVPMILEELDYTKIFGKTEEAEFLNEGRHEMQLAIKEHFTNIKLCLTSAQTYLDRLSSVEGVLHKKKGTIKWGKMFTSLGKENLKIKIKERSHIKVEIYMVLFSMAIFHKIYAERIICKTTDDDIEETKERIKESCGHIKEAVSIIKFLSLRIPEVFEFPIKDASTLSVMFKDYNKYLLSILDVHFHMIQVEYPFEKKMAYELASKMMSHCALMMEESVKPNLKSFREHYKKPKEIDLAYNYANILHNLCIALKWLARGLNHHKSGEKESCYSAINEAKNIGQKCYDCFEDATSRAENYYFKYIERWLEYIAAVYDYFKGYADNVDYCSMESLYSGPIFEDINLLEKKEKIEPIEIENWPRL</sequence>
<dbReference type="EMBL" id="CAMPGE010013165">
    <property type="protein sequence ID" value="CAI2371911.1"/>
    <property type="molecule type" value="Genomic_DNA"/>
</dbReference>
<dbReference type="Gene3D" id="1.25.40.280">
    <property type="entry name" value="alix/aip1 like domains"/>
    <property type="match status" value="1"/>
</dbReference>
<comment type="caution">
    <text evidence="1">The sequence shown here is derived from an EMBL/GenBank/DDBJ whole genome shotgun (WGS) entry which is preliminary data.</text>
</comment>
<gene>
    <name evidence="1" type="ORF">ECRASSUSDP1_LOCUS13236</name>
</gene>
<dbReference type="AlphaFoldDB" id="A0AAD1UPQ0"/>
<dbReference type="Proteomes" id="UP001295684">
    <property type="component" value="Unassembled WGS sequence"/>
</dbReference>
<dbReference type="InterPro" id="IPR038499">
    <property type="entry name" value="BRO1_sf"/>
</dbReference>
<proteinExistence type="predicted"/>
<evidence type="ECO:0000313" key="2">
    <source>
        <dbReference type="Proteomes" id="UP001295684"/>
    </source>
</evidence>
<accession>A0AAD1UPQ0</accession>
<keyword evidence="2" id="KW-1185">Reference proteome</keyword>
<organism evidence="1 2">
    <name type="scientific">Euplotes crassus</name>
    <dbReference type="NCBI Taxonomy" id="5936"/>
    <lineage>
        <taxon>Eukaryota</taxon>
        <taxon>Sar</taxon>
        <taxon>Alveolata</taxon>
        <taxon>Ciliophora</taxon>
        <taxon>Intramacronucleata</taxon>
        <taxon>Spirotrichea</taxon>
        <taxon>Hypotrichia</taxon>
        <taxon>Euplotida</taxon>
        <taxon>Euplotidae</taxon>
        <taxon>Moneuplotes</taxon>
    </lineage>
</organism>
<reference evidence="1" key="1">
    <citation type="submission" date="2023-07" db="EMBL/GenBank/DDBJ databases">
        <authorList>
            <consortium name="AG Swart"/>
            <person name="Singh M."/>
            <person name="Singh A."/>
            <person name="Seah K."/>
            <person name="Emmerich C."/>
        </authorList>
    </citation>
    <scope>NUCLEOTIDE SEQUENCE</scope>
    <source>
        <strain evidence="1">DP1</strain>
    </source>
</reference>
<evidence type="ECO:0000313" key="1">
    <source>
        <dbReference type="EMBL" id="CAI2371911.1"/>
    </source>
</evidence>
<name>A0AAD1UPQ0_EUPCR</name>
<protein>
    <submittedName>
        <fullName evidence="1">Uncharacterized protein</fullName>
    </submittedName>
</protein>